<evidence type="ECO:0000313" key="3">
    <source>
        <dbReference type="EMBL" id="CAG9282843.1"/>
    </source>
</evidence>
<dbReference type="EMBL" id="OU594958">
    <property type="protein sequence ID" value="CAG9282843.1"/>
    <property type="molecule type" value="Genomic_DNA"/>
</dbReference>
<dbReference type="GO" id="GO:0005634">
    <property type="term" value="C:nucleus"/>
    <property type="evidence" value="ECO:0007669"/>
    <property type="project" value="UniProtKB-SubCell"/>
</dbReference>
<keyword evidence="1 2" id="KW-0539">Nucleus</keyword>
<comment type="function">
    <text evidence="2">Non-catalytic component of the proteasome.</text>
</comment>
<comment type="subcellular location">
    <subcellularLocation>
        <location evidence="2">Cytoplasm</location>
    </subcellularLocation>
    <subcellularLocation>
        <location evidence="2">Nucleus</location>
    </subcellularLocation>
</comment>
<protein>
    <recommendedName>
        <fullName evidence="2">Proteasome subunit beta</fullName>
    </recommendedName>
</protein>
<gene>
    <name evidence="3" type="ORF">PTTT1_LOCUS20904</name>
</gene>
<keyword evidence="2" id="KW-0647">Proteasome</keyword>
<dbReference type="CDD" id="cd03760">
    <property type="entry name" value="proteasome_beta_type_4"/>
    <property type="match status" value="1"/>
</dbReference>
<organism evidence="3">
    <name type="scientific">Phaeodactylum tricornutum</name>
    <name type="common">Diatom</name>
    <dbReference type="NCBI Taxonomy" id="2850"/>
    <lineage>
        <taxon>Eukaryota</taxon>
        <taxon>Sar</taxon>
        <taxon>Stramenopiles</taxon>
        <taxon>Ochrophyta</taxon>
        <taxon>Bacillariophyta</taxon>
        <taxon>Bacillariophyceae</taxon>
        <taxon>Bacillariophycidae</taxon>
        <taxon>Naviculales</taxon>
        <taxon>Phaeodactylaceae</taxon>
        <taxon>Phaeodactylum</taxon>
    </lineage>
</organism>
<dbReference type="PIRSF" id="PIRSF001213">
    <property type="entry name" value="Psome_endopept_beta"/>
    <property type="match status" value="1"/>
</dbReference>
<evidence type="ECO:0000256" key="1">
    <source>
        <dbReference type="ARBA" id="ARBA00023242"/>
    </source>
</evidence>
<evidence type="ECO:0000256" key="2">
    <source>
        <dbReference type="PIRNR" id="PIRNR001213"/>
    </source>
</evidence>
<keyword evidence="2" id="KW-0963">Cytoplasm</keyword>
<dbReference type="InterPro" id="IPR016295">
    <property type="entry name" value="Proteasome_beta4"/>
</dbReference>
<accession>A0A8J9S5M1</accession>
<proteinExistence type="inferred from homology"/>
<dbReference type="InterPro" id="IPR023333">
    <property type="entry name" value="Proteasome_suB-type"/>
</dbReference>
<dbReference type="GO" id="GO:0019774">
    <property type="term" value="C:proteasome core complex, beta-subunit complex"/>
    <property type="evidence" value="ECO:0007669"/>
    <property type="project" value="UniProtKB-UniRule"/>
</dbReference>
<reference evidence="3" key="1">
    <citation type="submission" date="2022-02" db="EMBL/GenBank/DDBJ databases">
        <authorList>
            <person name="Giguere J D."/>
        </authorList>
    </citation>
    <scope>NUCLEOTIDE SEQUENCE</scope>
    <source>
        <strain evidence="3">CCAP 1055/1</strain>
    </source>
</reference>
<dbReference type="PROSITE" id="PS51476">
    <property type="entry name" value="PROTEASOME_BETA_2"/>
    <property type="match status" value="1"/>
</dbReference>
<dbReference type="InterPro" id="IPR001353">
    <property type="entry name" value="Proteasome_sua/b"/>
</dbReference>
<dbReference type="AlphaFoldDB" id="A0A8J9S5M1"/>
<name>A0A8J9S5M1_PHATR</name>
<sequence length="248" mass="27456">MLPTAAPSRQHTTRPIVTGTSVLGIVYDGGVLLAADTLLSYGSMAKDQNARRLHVIPGTSTMIGASGEYSDFQKVCQILEEKALEETHTSLMDSLYADTSQSITAASTWNYLRMVMYARRNKMNPFWNDILVAGTDRQGKPFLGMVDKIGTTVQDNFLATGFGSYLALPIMREKWRPDLSEGEARALLEDCMKVLFYRDCRASCKIQLAKYATESKEAIVSEPYQLETSWDAPSFVQPVADLEGDGGW</sequence>
<dbReference type="Pfam" id="PF00227">
    <property type="entry name" value="Proteasome"/>
    <property type="match status" value="1"/>
</dbReference>
<dbReference type="InterPro" id="IPR029055">
    <property type="entry name" value="Ntn_hydrolases_N"/>
</dbReference>
<dbReference type="PANTHER" id="PTHR32194:SF6">
    <property type="entry name" value="PROTEASOME SUBUNIT BETA"/>
    <property type="match status" value="1"/>
</dbReference>
<dbReference type="Proteomes" id="UP000836788">
    <property type="component" value="Chromosome 17"/>
</dbReference>
<dbReference type="SUPFAM" id="SSF56235">
    <property type="entry name" value="N-terminal nucleophile aminohydrolases (Ntn hydrolases)"/>
    <property type="match status" value="1"/>
</dbReference>
<dbReference type="GO" id="GO:0051603">
    <property type="term" value="P:proteolysis involved in protein catabolic process"/>
    <property type="evidence" value="ECO:0007669"/>
    <property type="project" value="InterPro"/>
</dbReference>
<dbReference type="Gene3D" id="3.60.20.10">
    <property type="entry name" value="Glutamine Phosphoribosylpyrophosphate, subunit 1, domain 1"/>
    <property type="match status" value="1"/>
</dbReference>
<comment type="similarity">
    <text evidence="2">Belongs to the peptidase T1B family.</text>
</comment>
<dbReference type="PANTHER" id="PTHR32194">
    <property type="entry name" value="METALLOPROTEASE TLDD"/>
    <property type="match status" value="1"/>
</dbReference>
<dbReference type="GO" id="GO:0005737">
    <property type="term" value="C:cytoplasm"/>
    <property type="evidence" value="ECO:0007669"/>
    <property type="project" value="UniProtKB-SubCell"/>
</dbReference>